<reference evidence="1" key="2">
    <citation type="journal article" date="2015" name="Fish Shellfish Immunol.">
        <title>Early steps in the European eel (Anguilla anguilla)-Vibrio vulnificus interaction in the gills: Role of the RtxA13 toxin.</title>
        <authorList>
            <person name="Callol A."/>
            <person name="Pajuelo D."/>
            <person name="Ebbesson L."/>
            <person name="Teles M."/>
            <person name="MacKenzie S."/>
            <person name="Amaro C."/>
        </authorList>
    </citation>
    <scope>NUCLEOTIDE SEQUENCE</scope>
</reference>
<dbReference type="EMBL" id="GBXM01021703">
    <property type="protein sequence ID" value="JAH86874.1"/>
    <property type="molecule type" value="Transcribed_RNA"/>
</dbReference>
<reference evidence="1" key="1">
    <citation type="submission" date="2014-11" db="EMBL/GenBank/DDBJ databases">
        <authorList>
            <person name="Amaro Gonzalez C."/>
        </authorList>
    </citation>
    <scope>NUCLEOTIDE SEQUENCE</scope>
</reference>
<dbReference type="AlphaFoldDB" id="A0A0E9W913"/>
<evidence type="ECO:0000313" key="1">
    <source>
        <dbReference type="EMBL" id="JAH86874.1"/>
    </source>
</evidence>
<organism evidence="1">
    <name type="scientific">Anguilla anguilla</name>
    <name type="common">European freshwater eel</name>
    <name type="synonym">Muraena anguilla</name>
    <dbReference type="NCBI Taxonomy" id="7936"/>
    <lineage>
        <taxon>Eukaryota</taxon>
        <taxon>Metazoa</taxon>
        <taxon>Chordata</taxon>
        <taxon>Craniata</taxon>
        <taxon>Vertebrata</taxon>
        <taxon>Euteleostomi</taxon>
        <taxon>Actinopterygii</taxon>
        <taxon>Neopterygii</taxon>
        <taxon>Teleostei</taxon>
        <taxon>Anguilliformes</taxon>
        <taxon>Anguillidae</taxon>
        <taxon>Anguilla</taxon>
    </lineage>
</organism>
<accession>A0A0E9W913</accession>
<proteinExistence type="predicted"/>
<protein>
    <submittedName>
        <fullName evidence="1">Uncharacterized protein</fullName>
    </submittedName>
</protein>
<sequence>MACACLSSVSRTRNLSAVMDTTVVSVEPDSAPCAWSLSCTWVRSLPSAHLSSGCSPPAKTRSPGGLSEDCFPSVSPAGLCACPRMTYTVLWCALWAGPTAGAHWKGTRCPGHA</sequence>
<name>A0A0E9W913_ANGAN</name>